<reference evidence="8 9" key="1">
    <citation type="journal article" date="2021" name="Sci. Rep.">
        <title>The genome of the diatom Chaetoceros tenuissimus carries an ancient integrated fragment of an extant virus.</title>
        <authorList>
            <person name="Hongo Y."/>
            <person name="Kimura K."/>
            <person name="Takaki Y."/>
            <person name="Yoshida Y."/>
            <person name="Baba S."/>
            <person name="Kobayashi G."/>
            <person name="Nagasaki K."/>
            <person name="Hano T."/>
            <person name="Tomaru Y."/>
        </authorList>
    </citation>
    <scope>NUCLEOTIDE SEQUENCE [LARGE SCALE GENOMIC DNA]</scope>
    <source>
        <strain evidence="8 9">NIES-3715</strain>
    </source>
</reference>
<feature type="transmembrane region" description="Helical" evidence="6">
    <location>
        <begin position="255"/>
        <end position="275"/>
    </location>
</feature>
<evidence type="ECO:0000256" key="1">
    <source>
        <dbReference type="ARBA" id="ARBA00004141"/>
    </source>
</evidence>
<dbReference type="InterPro" id="IPR001054">
    <property type="entry name" value="A/G_cyclase"/>
</dbReference>
<dbReference type="InterPro" id="IPR029787">
    <property type="entry name" value="Nucleotide_cyclase"/>
</dbReference>
<proteinExistence type="predicted"/>
<feature type="transmembrane region" description="Helical" evidence="6">
    <location>
        <begin position="73"/>
        <end position="96"/>
    </location>
</feature>
<dbReference type="EMBL" id="BLLK01000025">
    <property type="protein sequence ID" value="GFH47935.1"/>
    <property type="molecule type" value="Genomic_DNA"/>
</dbReference>
<dbReference type="SUPFAM" id="SSF81324">
    <property type="entry name" value="Voltage-gated potassium channels"/>
    <property type="match status" value="1"/>
</dbReference>
<feature type="transmembrane region" description="Helical" evidence="6">
    <location>
        <begin position="102"/>
        <end position="120"/>
    </location>
</feature>
<dbReference type="CDD" id="cd07302">
    <property type="entry name" value="CHD"/>
    <property type="match status" value="1"/>
</dbReference>
<dbReference type="Pfam" id="PF00211">
    <property type="entry name" value="Guanylate_cyc"/>
    <property type="match status" value="1"/>
</dbReference>
<feature type="compositionally biased region" description="Low complexity" evidence="5">
    <location>
        <begin position="588"/>
        <end position="600"/>
    </location>
</feature>
<evidence type="ECO:0000313" key="8">
    <source>
        <dbReference type="EMBL" id="GFH47935.1"/>
    </source>
</evidence>
<dbReference type="Proteomes" id="UP001054902">
    <property type="component" value="Unassembled WGS sequence"/>
</dbReference>
<keyword evidence="4 6" id="KW-0472">Membrane</keyword>
<accession>A0AAD3CMS4</accession>
<keyword evidence="2 6" id="KW-0812">Transmembrane</keyword>
<feature type="transmembrane region" description="Helical" evidence="6">
    <location>
        <begin position="391"/>
        <end position="409"/>
    </location>
</feature>
<dbReference type="GO" id="GO:0009190">
    <property type="term" value="P:cyclic nucleotide biosynthetic process"/>
    <property type="evidence" value="ECO:0007669"/>
    <property type="project" value="InterPro"/>
</dbReference>
<comment type="caution">
    <text evidence="8">The sequence shown here is derived from an EMBL/GenBank/DDBJ whole genome shotgun (WGS) entry which is preliminary data.</text>
</comment>
<dbReference type="AlphaFoldDB" id="A0AAD3CMS4"/>
<dbReference type="GO" id="GO:0016020">
    <property type="term" value="C:membrane"/>
    <property type="evidence" value="ECO:0007669"/>
    <property type="project" value="UniProtKB-SubCell"/>
</dbReference>
<name>A0AAD3CMS4_9STRA</name>
<evidence type="ECO:0000256" key="3">
    <source>
        <dbReference type="ARBA" id="ARBA00022989"/>
    </source>
</evidence>
<dbReference type="Gene3D" id="3.30.70.1230">
    <property type="entry name" value="Nucleotide cyclase"/>
    <property type="match status" value="1"/>
</dbReference>
<feature type="region of interest" description="Disordered" evidence="5">
    <location>
        <begin position="572"/>
        <end position="600"/>
    </location>
</feature>
<dbReference type="SUPFAM" id="SSF55073">
    <property type="entry name" value="Nucleotide cyclase"/>
    <property type="match status" value="1"/>
</dbReference>
<evidence type="ECO:0000256" key="4">
    <source>
        <dbReference type="ARBA" id="ARBA00023136"/>
    </source>
</evidence>
<evidence type="ECO:0000259" key="7">
    <source>
        <dbReference type="PROSITE" id="PS50125"/>
    </source>
</evidence>
<dbReference type="PANTHER" id="PTHR43336:SF3">
    <property type="entry name" value="GUANYLATE CYCLASE DOMAIN-CONTAINING PROTEIN"/>
    <property type="match status" value="1"/>
</dbReference>
<dbReference type="PANTHER" id="PTHR43336">
    <property type="entry name" value="OXYGEN SENSOR HISTIDINE KINASE RESPONSE REGULATOR DEVS/DOSS"/>
    <property type="match status" value="1"/>
</dbReference>
<protein>
    <recommendedName>
        <fullName evidence="7">Guanylate cyclase domain-containing protein</fullName>
    </recommendedName>
</protein>
<dbReference type="Gene3D" id="1.20.120.350">
    <property type="entry name" value="Voltage-gated potassium channels. Chain C"/>
    <property type="match status" value="1"/>
</dbReference>
<evidence type="ECO:0000256" key="6">
    <source>
        <dbReference type="SAM" id="Phobius"/>
    </source>
</evidence>
<evidence type="ECO:0000256" key="2">
    <source>
        <dbReference type="ARBA" id="ARBA00022692"/>
    </source>
</evidence>
<comment type="subcellular location">
    <subcellularLocation>
        <location evidence="1">Membrane</location>
        <topology evidence="1">Multi-pass membrane protein</topology>
    </subcellularLocation>
</comment>
<evidence type="ECO:0000256" key="5">
    <source>
        <dbReference type="SAM" id="MobiDB-lite"/>
    </source>
</evidence>
<keyword evidence="9" id="KW-1185">Reference proteome</keyword>
<feature type="transmembrane region" description="Helical" evidence="6">
    <location>
        <begin position="132"/>
        <end position="152"/>
    </location>
</feature>
<dbReference type="GO" id="GO:0035556">
    <property type="term" value="P:intracellular signal transduction"/>
    <property type="evidence" value="ECO:0007669"/>
    <property type="project" value="InterPro"/>
</dbReference>
<feature type="domain" description="Guanylate cyclase" evidence="7">
    <location>
        <begin position="657"/>
        <end position="695"/>
    </location>
</feature>
<keyword evidence="3 6" id="KW-1133">Transmembrane helix</keyword>
<dbReference type="PROSITE" id="PS50125">
    <property type="entry name" value="GUANYLATE_CYCLASE_2"/>
    <property type="match status" value="1"/>
</dbReference>
<evidence type="ECO:0000313" key="9">
    <source>
        <dbReference type="Proteomes" id="UP001054902"/>
    </source>
</evidence>
<organism evidence="8 9">
    <name type="scientific">Chaetoceros tenuissimus</name>
    <dbReference type="NCBI Taxonomy" id="426638"/>
    <lineage>
        <taxon>Eukaryota</taxon>
        <taxon>Sar</taxon>
        <taxon>Stramenopiles</taxon>
        <taxon>Ochrophyta</taxon>
        <taxon>Bacillariophyta</taxon>
        <taxon>Coscinodiscophyceae</taxon>
        <taxon>Chaetocerotophycidae</taxon>
        <taxon>Chaetocerotales</taxon>
        <taxon>Chaetocerotaceae</taxon>
        <taxon>Chaetoceros</taxon>
    </lineage>
</organism>
<gene>
    <name evidence="8" type="ORF">CTEN210_04411</name>
</gene>
<dbReference type="InterPro" id="IPR027359">
    <property type="entry name" value="Volt_channel_dom_sf"/>
</dbReference>
<sequence>MQPHIRTVSADPGLLSHEELLAQHEGGRRRTLEQLIEKSRELHIEKKSCNILCKEKIKWFLDTARLRISYDDIMTIATIFVLFGDWVRILCFSPAADSTFAVLYNLAFFLFVAELILNCWAKSDFSGGIFRVKGYMFNFFFWLDLLCIVSMIPDLGWASSLIGMDSWASGVGAKAGKAGKIGAKTGRVVRMARLVRLVKLYKISSQRKREKKLIEDLGRLVELGHMDQHDIETYLDRMNSSQKQSKVGSELSDIITRRVIIAVLLMLMVVPLLSYSSSAQDNVHATEFLQSININTGVGDQSNCPYLESASYQFTDFMQKMFETATSDYKYLLEYKVEPERCNIVNDLDNYDSTDFREGELEKVILTQQVGDIEYAVTATYNLKYILKKEALAGIYLTIFVVFMLIMLSTQFTGDAQKLVLAPIESMMEMIDMVARDPLEDFDFSDIARTAEYETKVVQVAIQKITALLRLGFGVAGAEIISTNMAVEGEGSNVLEPMIPGKRIYAIFGFCDIHSFDLCTEKLEDEIMTFVNSVARIVHEEVTRWGGLCNKNLGNAFLMVWRIGDESALQTLSGRRRRKSQLSGLGNSRPTTPTSPSLSSSVRSLTVDLRRIPGLDIMADKALIGFLKVIVEVNRDTQVLGYRNDARLATSSGPFQLRMGFGLHAGWAIEGAVGSLQKVDATYLSPHVNMAARMEAASRQFGVSILMTERFQELMSCEAQVHCRKIDIVTVKGSSVPMPIYTCDTYQDQIFPLLKSPKFSNLDISEILRKQADDYDTLIWENDEDLVQLRCLTTEEFLSKFKSGLNSYLSGDWPKARELLKESNSIMKEGNGIGDGPSMTLLSYMEELDWKCPDNWKGFRPLTKKS</sequence>